<evidence type="ECO:0000313" key="2">
    <source>
        <dbReference type="Proteomes" id="UP000231086"/>
    </source>
</evidence>
<dbReference type="Proteomes" id="UP000231086">
    <property type="component" value="Unassembled WGS sequence"/>
</dbReference>
<sequence length="140" mass="15789">MAQKFSANIPPFFIFTDKHLDKAAAEALKAGRNSLSPNPLPRFLRNCPNQYPILCWQEFASLVPALKRVLRKKTPQKKLPNNEILFVLSFIDWYLRFEIKQSWAADLLGLGTQVALYHGPGRTPDPAKISGAINHSLSFV</sequence>
<dbReference type="AlphaFoldDB" id="A0A2M8KI53"/>
<accession>A0A2M8KI53</accession>
<evidence type="ECO:0000313" key="1">
    <source>
        <dbReference type="EMBL" id="PJE59601.1"/>
    </source>
</evidence>
<proteinExistence type="predicted"/>
<organism evidence="1 2">
    <name type="scientific">Candidatus Portnoybacteria bacterium CG10_big_fil_rev_8_21_14_0_10_44_7</name>
    <dbReference type="NCBI Taxonomy" id="1974816"/>
    <lineage>
        <taxon>Bacteria</taxon>
        <taxon>Candidatus Portnoyibacteriota</taxon>
    </lineage>
</organism>
<gene>
    <name evidence="1" type="ORF">COU85_02740</name>
</gene>
<reference evidence="2" key="1">
    <citation type="submission" date="2017-09" db="EMBL/GenBank/DDBJ databases">
        <title>Depth-based differentiation of microbial function through sediment-hosted aquifers and enrichment of novel symbionts in the deep terrestrial subsurface.</title>
        <authorList>
            <person name="Probst A.J."/>
            <person name="Ladd B."/>
            <person name="Jarett J.K."/>
            <person name="Geller-Mcgrath D.E."/>
            <person name="Sieber C.M.K."/>
            <person name="Emerson J.B."/>
            <person name="Anantharaman K."/>
            <person name="Thomas B.C."/>
            <person name="Malmstrom R."/>
            <person name="Stieglmeier M."/>
            <person name="Klingl A."/>
            <person name="Woyke T."/>
            <person name="Ryan C.M."/>
            <person name="Banfield J.F."/>
        </authorList>
    </citation>
    <scope>NUCLEOTIDE SEQUENCE [LARGE SCALE GENOMIC DNA]</scope>
</reference>
<comment type="caution">
    <text evidence="1">The sequence shown here is derived from an EMBL/GenBank/DDBJ whole genome shotgun (WGS) entry which is preliminary data.</text>
</comment>
<name>A0A2M8KI53_9BACT</name>
<dbReference type="EMBL" id="PFEA01000053">
    <property type="protein sequence ID" value="PJE59601.1"/>
    <property type="molecule type" value="Genomic_DNA"/>
</dbReference>
<protein>
    <submittedName>
        <fullName evidence="1">Uncharacterized protein</fullName>
    </submittedName>
</protein>